<proteinExistence type="inferred from homology"/>
<sequence length="160" mass="18108">MLQLPYQFGRSGMDRLNIPLGSLVFTLLCGIHSRLALGITSSSGWNSSQNPTTSPTSFPPTVSRTSIETEWFHVLSSIGYSSPFVSLFPIAIDIAHIMKADLGPWSPKKVRTPTCPMLLRPNTIYKWDLHYEQAVRKTASFFRFRNNLGEMGFYRETIDF</sequence>
<dbReference type="AlphaFoldDB" id="A0A444X2Y8"/>
<dbReference type="EMBL" id="SDMP01000020">
    <property type="protein sequence ID" value="RYQ84094.1"/>
    <property type="molecule type" value="Genomic_DNA"/>
</dbReference>
<evidence type="ECO:0000256" key="5">
    <source>
        <dbReference type="ARBA" id="ARBA00022748"/>
    </source>
</evidence>
<accession>A0A444X2Y8</accession>
<keyword evidence="6" id="KW-1133">Transmembrane helix</keyword>
<dbReference type="STRING" id="3818.A0A444X2Y8"/>
<evidence type="ECO:0000256" key="4">
    <source>
        <dbReference type="ARBA" id="ARBA00022692"/>
    </source>
</evidence>
<reference evidence="8 9" key="1">
    <citation type="submission" date="2019-01" db="EMBL/GenBank/DDBJ databases">
        <title>Sequencing of cultivated peanut Arachis hypogaea provides insights into genome evolution and oil improvement.</title>
        <authorList>
            <person name="Chen X."/>
        </authorList>
    </citation>
    <scope>NUCLEOTIDE SEQUENCE [LARGE SCALE GENOMIC DNA]</scope>
    <source>
        <strain evidence="9">cv. Fuhuasheng</strain>
        <tissue evidence="8">Leaves</tissue>
    </source>
</reference>
<keyword evidence="7" id="KW-0472">Membrane</keyword>
<keyword evidence="9" id="KW-1185">Reference proteome</keyword>
<keyword evidence="5" id="KW-0201">Cytochrome c-type biogenesis</keyword>
<organism evidence="8 9">
    <name type="scientific">Arachis hypogaea</name>
    <name type="common">Peanut</name>
    <dbReference type="NCBI Taxonomy" id="3818"/>
    <lineage>
        <taxon>Eukaryota</taxon>
        <taxon>Viridiplantae</taxon>
        <taxon>Streptophyta</taxon>
        <taxon>Embryophyta</taxon>
        <taxon>Tracheophyta</taxon>
        <taxon>Spermatophyta</taxon>
        <taxon>Magnoliopsida</taxon>
        <taxon>eudicotyledons</taxon>
        <taxon>Gunneridae</taxon>
        <taxon>Pentapetalae</taxon>
        <taxon>rosids</taxon>
        <taxon>fabids</taxon>
        <taxon>Fabales</taxon>
        <taxon>Fabaceae</taxon>
        <taxon>Papilionoideae</taxon>
        <taxon>50 kb inversion clade</taxon>
        <taxon>dalbergioids sensu lato</taxon>
        <taxon>Dalbergieae</taxon>
        <taxon>Pterocarpus clade</taxon>
        <taxon>Arachis</taxon>
    </lineage>
</organism>
<keyword evidence="3" id="KW-0813">Transport</keyword>
<evidence type="ECO:0000256" key="3">
    <source>
        <dbReference type="ARBA" id="ARBA00022448"/>
    </source>
</evidence>
<dbReference type="InterPro" id="IPR003544">
    <property type="entry name" value="Cyt_c_biogenesis_CcmB"/>
</dbReference>
<gene>
    <name evidence="8" type="ORF">Ahy_B10g102999</name>
</gene>
<dbReference type="GO" id="GO:0016020">
    <property type="term" value="C:membrane"/>
    <property type="evidence" value="ECO:0007669"/>
    <property type="project" value="UniProtKB-SubCell"/>
</dbReference>
<evidence type="ECO:0000256" key="7">
    <source>
        <dbReference type="ARBA" id="ARBA00023136"/>
    </source>
</evidence>
<protein>
    <recommendedName>
        <fullName evidence="10">Cytochrome c biogenesis B</fullName>
    </recommendedName>
</protein>
<comment type="caution">
    <text evidence="8">The sequence shown here is derived from an EMBL/GenBank/DDBJ whole genome shotgun (WGS) entry which is preliminary data.</text>
</comment>
<dbReference type="Proteomes" id="UP000289738">
    <property type="component" value="Chromosome B10"/>
</dbReference>
<name>A0A444X2Y8_ARAHY</name>
<dbReference type="GO" id="GO:0017004">
    <property type="term" value="P:cytochrome complex assembly"/>
    <property type="evidence" value="ECO:0007669"/>
    <property type="project" value="UniProtKB-KW"/>
</dbReference>
<evidence type="ECO:0000256" key="1">
    <source>
        <dbReference type="ARBA" id="ARBA00004141"/>
    </source>
</evidence>
<comment type="similarity">
    <text evidence="2">Belongs to the CcmB/CycW/HelB family.</text>
</comment>
<evidence type="ECO:0000256" key="2">
    <source>
        <dbReference type="ARBA" id="ARBA00010544"/>
    </source>
</evidence>
<dbReference type="GO" id="GO:0015232">
    <property type="term" value="F:heme transmembrane transporter activity"/>
    <property type="evidence" value="ECO:0007669"/>
    <property type="project" value="InterPro"/>
</dbReference>
<comment type="subcellular location">
    <subcellularLocation>
        <location evidence="1">Membrane</location>
        <topology evidence="1">Multi-pass membrane protein</topology>
    </subcellularLocation>
</comment>
<keyword evidence="4" id="KW-0812">Transmembrane</keyword>
<evidence type="ECO:0000256" key="6">
    <source>
        <dbReference type="ARBA" id="ARBA00022989"/>
    </source>
</evidence>
<evidence type="ECO:0008006" key="10">
    <source>
        <dbReference type="Google" id="ProtNLM"/>
    </source>
</evidence>
<dbReference type="PANTHER" id="PTHR30070:SF1">
    <property type="entry name" value="CYTOCHROME C BIOGENESIS B-RELATED"/>
    <property type="match status" value="1"/>
</dbReference>
<dbReference type="GO" id="GO:1903607">
    <property type="term" value="P:cytochrome c biosynthetic process"/>
    <property type="evidence" value="ECO:0007669"/>
    <property type="project" value="TreeGrafter"/>
</dbReference>
<evidence type="ECO:0000313" key="8">
    <source>
        <dbReference type="EMBL" id="RYQ84094.1"/>
    </source>
</evidence>
<dbReference type="PANTHER" id="PTHR30070">
    <property type="entry name" value="HEME EXPORTER PROTEIN B"/>
    <property type="match status" value="1"/>
</dbReference>
<evidence type="ECO:0000313" key="9">
    <source>
        <dbReference type="Proteomes" id="UP000289738"/>
    </source>
</evidence>